<gene>
    <name evidence="5" type="ORF">G3R41_04265</name>
    <name evidence="4" type="ORF">GCU67_04265</name>
</gene>
<evidence type="ECO:0000313" key="7">
    <source>
        <dbReference type="Proteomes" id="UP000471152"/>
    </source>
</evidence>
<dbReference type="InterPro" id="IPR016047">
    <property type="entry name" value="M23ase_b-sheet_dom"/>
</dbReference>
<feature type="coiled-coil region" evidence="1">
    <location>
        <begin position="196"/>
        <end position="249"/>
    </location>
</feature>
<feature type="compositionally biased region" description="Gly residues" evidence="2">
    <location>
        <begin position="296"/>
        <end position="305"/>
    </location>
</feature>
<dbReference type="AlphaFoldDB" id="A0A6P0H3G2"/>
<dbReference type="SUPFAM" id="SSF51261">
    <property type="entry name" value="Duplicated hybrid motif"/>
    <property type="match status" value="1"/>
</dbReference>
<evidence type="ECO:0000259" key="3">
    <source>
        <dbReference type="Pfam" id="PF01551"/>
    </source>
</evidence>
<dbReference type="EMBL" id="JAAGWH010000013">
    <property type="protein sequence ID" value="NEK93395.1"/>
    <property type="molecule type" value="Genomic_DNA"/>
</dbReference>
<dbReference type="Pfam" id="PF01551">
    <property type="entry name" value="Peptidase_M23"/>
    <property type="match status" value="1"/>
</dbReference>
<feature type="region of interest" description="Disordered" evidence="2">
    <location>
        <begin position="258"/>
        <end position="308"/>
    </location>
</feature>
<dbReference type="InterPro" id="IPR050570">
    <property type="entry name" value="Cell_wall_metabolism_enzyme"/>
</dbReference>
<reference evidence="5 7" key="2">
    <citation type="submission" date="2020-02" db="EMBL/GenBank/DDBJ databases">
        <title>The WGS of Modestobacter muralis DSM 100205.</title>
        <authorList>
            <person name="Jiang Z."/>
        </authorList>
    </citation>
    <scope>NUCLEOTIDE SEQUENCE [LARGE SCALE GENOMIC DNA]</scope>
    <source>
        <strain evidence="5 7">DSM 100205</strain>
    </source>
</reference>
<dbReference type="InterPro" id="IPR011055">
    <property type="entry name" value="Dup_hybrid_motif"/>
</dbReference>
<dbReference type="EMBL" id="JAAGWB010000013">
    <property type="protein sequence ID" value="NEN50162.1"/>
    <property type="molecule type" value="Genomic_DNA"/>
</dbReference>
<evidence type="ECO:0000313" key="5">
    <source>
        <dbReference type="EMBL" id="NEN50162.1"/>
    </source>
</evidence>
<dbReference type="CDD" id="cd12797">
    <property type="entry name" value="M23_peptidase"/>
    <property type="match status" value="1"/>
</dbReference>
<reference evidence="4 6" key="1">
    <citation type="submission" date="2020-01" db="EMBL/GenBank/DDBJ databases">
        <title>the WGS Modestobacter muralis CPCC 204518.</title>
        <authorList>
            <person name="Jiang Z."/>
        </authorList>
    </citation>
    <scope>NUCLEOTIDE SEQUENCE [LARGE SCALE GENOMIC DNA]</scope>
    <source>
        <strain evidence="4 6">DSM 100205</strain>
    </source>
</reference>
<feature type="compositionally biased region" description="Low complexity" evidence="2">
    <location>
        <begin position="12"/>
        <end position="22"/>
    </location>
</feature>
<accession>A0A6P0H3G2</accession>
<feature type="region of interest" description="Disordered" evidence="2">
    <location>
        <begin position="1"/>
        <end position="22"/>
    </location>
</feature>
<proteinExistence type="predicted"/>
<sequence>MTAAQAAPVNPSDADLSAAQSSQDAAAAEVGRLAALLSGAESDLERVMVQAEAVSEADRVAQGELEAAEEHAAATAAELQAAQQAVTVARADVATVGRERYMSSGDLAGIAALLSATGPDQLLEGAATLRLLADQRTATLEGLRIAESAQVEADSRAQEAVADRAQAAQAAAAAKAAADEQVTVFQATTDALAAQRATIETQLQQAQVQLLALQGQRNAYQAWQQQQAREKAEAEAQAAAAAKAAAQAAATARAAAKAAPPAAVTTPVTKTAQPAAGPKRAPAPDVVDAPAPRPLTGGGGSGSGGVAPTSGRFTTCFEMRWGVMHNGVDIAAPTGTPIYAPVAGRVVRAGTASGYGLAVYIEHDDGSVSVYGHINDYFVTAGQRVSAGTVIAEVGNTGESTGPHLHFQVNTAGLHSGAVDPIPWLAANGVSMGGRCR</sequence>
<dbReference type="Proteomes" id="UP000471152">
    <property type="component" value="Unassembled WGS sequence"/>
</dbReference>
<keyword evidence="6" id="KW-1185">Reference proteome</keyword>
<comment type="caution">
    <text evidence="5">The sequence shown here is derived from an EMBL/GenBank/DDBJ whole genome shotgun (WGS) entry which is preliminary data.</text>
</comment>
<feature type="domain" description="M23ase beta-sheet core" evidence="3">
    <location>
        <begin position="324"/>
        <end position="413"/>
    </location>
</feature>
<protein>
    <submittedName>
        <fullName evidence="5">M23 family metallopeptidase</fullName>
    </submittedName>
</protein>
<dbReference type="GO" id="GO:0004222">
    <property type="term" value="F:metalloendopeptidase activity"/>
    <property type="evidence" value="ECO:0007669"/>
    <property type="project" value="TreeGrafter"/>
</dbReference>
<organism evidence="5 7">
    <name type="scientific">Modestobacter muralis</name>
    <dbReference type="NCBI Taxonomy" id="1608614"/>
    <lineage>
        <taxon>Bacteria</taxon>
        <taxon>Bacillati</taxon>
        <taxon>Actinomycetota</taxon>
        <taxon>Actinomycetes</taxon>
        <taxon>Geodermatophilales</taxon>
        <taxon>Geodermatophilaceae</taxon>
        <taxon>Modestobacter</taxon>
    </lineage>
</organism>
<dbReference type="Gene3D" id="2.70.70.10">
    <property type="entry name" value="Glucose Permease (Domain IIA)"/>
    <property type="match status" value="1"/>
</dbReference>
<evidence type="ECO:0000313" key="6">
    <source>
        <dbReference type="Proteomes" id="UP000468828"/>
    </source>
</evidence>
<name>A0A6P0H3G2_9ACTN</name>
<dbReference type="PANTHER" id="PTHR21666">
    <property type="entry name" value="PEPTIDASE-RELATED"/>
    <property type="match status" value="1"/>
</dbReference>
<feature type="compositionally biased region" description="Low complexity" evidence="2">
    <location>
        <begin position="258"/>
        <end position="276"/>
    </location>
</feature>
<dbReference type="Proteomes" id="UP000468828">
    <property type="component" value="Unassembled WGS sequence"/>
</dbReference>
<evidence type="ECO:0000256" key="1">
    <source>
        <dbReference type="SAM" id="Coils"/>
    </source>
</evidence>
<evidence type="ECO:0000313" key="4">
    <source>
        <dbReference type="EMBL" id="NEK93395.1"/>
    </source>
</evidence>
<evidence type="ECO:0000256" key="2">
    <source>
        <dbReference type="SAM" id="MobiDB-lite"/>
    </source>
</evidence>
<dbReference type="PANTHER" id="PTHR21666:SF270">
    <property type="entry name" value="MUREIN HYDROLASE ACTIVATOR ENVC"/>
    <property type="match status" value="1"/>
</dbReference>
<keyword evidence="1" id="KW-0175">Coiled coil</keyword>
<dbReference type="RefSeq" id="WP_163609849.1">
    <property type="nucleotide sequence ID" value="NZ_JAAGWB010000013.1"/>
</dbReference>